<reference evidence="1 2" key="1">
    <citation type="submission" date="2024-04" db="EMBL/GenBank/DDBJ databases">
        <authorList>
            <person name="Fracassetti M."/>
        </authorList>
    </citation>
    <scope>NUCLEOTIDE SEQUENCE [LARGE SCALE GENOMIC DNA]</scope>
</reference>
<evidence type="ECO:0000313" key="2">
    <source>
        <dbReference type="Proteomes" id="UP001497516"/>
    </source>
</evidence>
<accession>A0AAV2D188</accession>
<sequence length="112" mass="12981">MTVVVMMDQQEEWVPVGGIADVQDGMWEKLGGYRGGGKDQKAQEKSTRGMQFQFNFRQSWNGHDSLNGEKHMLTMEQQQTQGPIHRQWQAIFRLGRIFWDKQKPKSKELAGL</sequence>
<proteinExistence type="predicted"/>
<protein>
    <submittedName>
        <fullName evidence="1">Uncharacterized protein</fullName>
    </submittedName>
</protein>
<gene>
    <name evidence="1" type="ORF">LTRI10_LOCUS9840</name>
</gene>
<dbReference type="EMBL" id="OZ034814">
    <property type="protein sequence ID" value="CAL1363262.1"/>
    <property type="molecule type" value="Genomic_DNA"/>
</dbReference>
<evidence type="ECO:0000313" key="1">
    <source>
        <dbReference type="EMBL" id="CAL1363262.1"/>
    </source>
</evidence>
<organism evidence="1 2">
    <name type="scientific">Linum trigynum</name>
    <dbReference type="NCBI Taxonomy" id="586398"/>
    <lineage>
        <taxon>Eukaryota</taxon>
        <taxon>Viridiplantae</taxon>
        <taxon>Streptophyta</taxon>
        <taxon>Embryophyta</taxon>
        <taxon>Tracheophyta</taxon>
        <taxon>Spermatophyta</taxon>
        <taxon>Magnoliopsida</taxon>
        <taxon>eudicotyledons</taxon>
        <taxon>Gunneridae</taxon>
        <taxon>Pentapetalae</taxon>
        <taxon>rosids</taxon>
        <taxon>fabids</taxon>
        <taxon>Malpighiales</taxon>
        <taxon>Linaceae</taxon>
        <taxon>Linum</taxon>
    </lineage>
</organism>
<dbReference type="AlphaFoldDB" id="A0AAV2D188"/>
<name>A0AAV2D188_9ROSI</name>
<dbReference type="Proteomes" id="UP001497516">
    <property type="component" value="Chromosome 10"/>
</dbReference>
<keyword evidence="2" id="KW-1185">Reference proteome</keyword>